<evidence type="ECO:0000256" key="5">
    <source>
        <dbReference type="ARBA" id="ARBA00022737"/>
    </source>
</evidence>
<feature type="domain" description="C2H2-type" evidence="15">
    <location>
        <begin position="226"/>
        <end position="253"/>
    </location>
</feature>
<feature type="region of interest" description="Disordered" evidence="14">
    <location>
        <begin position="1"/>
        <end position="26"/>
    </location>
</feature>
<accession>A0A1V9X7E7</accession>
<evidence type="ECO:0000256" key="6">
    <source>
        <dbReference type="ARBA" id="ARBA00022771"/>
    </source>
</evidence>
<dbReference type="SUPFAM" id="SSF57667">
    <property type="entry name" value="beta-beta-alpha zinc fingers"/>
    <property type="match status" value="1"/>
</dbReference>
<reference evidence="16 17" key="1">
    <citation type="journal article" date="2017" name="Gigascience">
        <title>Draft genome of the honey bee ectoparasitic mite, Tropilaelaps mercedesae, is shaped by the parasitic life history.</title>
        <authorList>
            <person name="Dong X."/>
            <person name="Armstrong S.D."/>
            <person name="Xia D."/>
            <person name="Makepeace B.L."/>
            <person name="Darby A.C."/>
            <person name="Kadowaki T."/>
        </authorList>
    </citation>
    <scope>NUCLEOTIDE SEQUENCE [LARGE SCALE GENOMIC DNA]</scope>
    <source>
        <strain evidence="16">Wuxi-XJTLU</strain>
    </source>
</reference>
<comment type="similarity">
    <text evidence="3">Belongs to the krueppel C2H2-type zinc-finger protein family.</text>
</comment>
<dbReference type="GO" id="GO:0005634">
    <property type="term" value="C:nucleus"/>
    <property type="evidence" value="ECO:0007669"/>
    <property type="project" value="UniProtKB-SubCell"/>
</dbReference>
<evidence type="ECO:0000313" key="16">
    <source>
        <dbReference type="EMBL" id="OQR69500.1"/>
    </source>
</evidence>
<gene>
    <name evidence="16" type="ORF">BIW11_12216</name>
</gene>
<evidence type="ECO:0000256" key="10">
    <source>
        <dbReference type="ARBA" id="ARBA00023163"/>
    </source>
</evidence>
<comment type="similarity">
    <text evidence="12">Belongs to the sal C2H2-type zinc-finger protein family.</text>
</comment>
<dbReference type="InterPro" id="IPR013087">
    <property type="entry name" value="Znf_C2H2_type"/>
</dbReference>
<keyword evidence="17" id="KW-1185">Reference proteome</keyword>
<evidence type="ECO:0000256" key="9">
    <source>
        <dbReference type="ARBA" id="ARBA00023125"/>
    </source>
</evidence>
<keyword evidence="6 13" id="KW-0863">Zinc-finger</keyword>
<dbReference type="Gene3D" id="3.30.160.60">
    <property type="entry name" value="Classic Zinc Finger"/>
    <property type="match status" value="2"/>
</dbReference>
<dbReference type="InterPro" id="IPR036236">
    <property type="entry name" value="Znf_C2H2_sf"/>
</dbReference>
<feature type="domain" description="C2H2-type" evidence="15">
    <location>
        <begin position="198"/>
        <end position="225"/>
    </location>
</feature>
<dbReference type="Proteomes" id="UP000192247">
    <property type="component" value="Unassembled WGS sequence"/>
</dbReference>
<keyword evidence="11" id="KW-0539">Nucleus</keyword>
<evidence type="ECO:0000256" key="14">
    <source>
        <dbReference type="SAM" id="MobiDB-lite"/>
    </source>
</evidence>
<keyword evidence="9" id="KW-0238">DNA-binding</keyword>
<evidence type="ECO:0000259" key="15">
    <source>
        <dbReference type="PROSITE" id="PS50157"/>
    </source>
</evidence>
<evidence type="ECO:0000256" key="7">
    <source>
        <dbReference type="ARBA" id="ARBA00022833"/>
    </source>
</evidence>
<feature type="compositionally biased region" description="Acidic residues" evidence="14">
    <location>
        <begin position="41"/>
        <end position="51"/>
    </location>
</feature>
<dbReference type="AlphaFoldDB" id="A0A1V9X7E7"/>
<evidence type="ECO:0000256" key="12">
    <source>
        <dbReference type="ARBA" id="ARBA00038474"/>
    </source>
</evidence>
<evidence type="ECO:0000256" key="11">
    <source>
        <dbReference type="ARBA" id="ARBA00023242"/>
    </source>
</evidence>
<dbReference type="PANTHER" id="PTHR23233">
    <property type="entry name" value="SAL-LIKE PROTEIN"/>
    <property type="match status" value="1"/>
</dbReference>
<feature type="domain" description="C2H2-type" evidence="15">
    <location>
        <begin position="133"/>
        <end position="157"/>
    </location>
</feature>
<dbReference type="OrthoDB" id="3437960at2759"/>
<keyword evidence="10" id="KW-0804">Transcription</keyword>
<evidence type="ECO:0000313" key="17">
    <source>
        <dbReference type="Proteomes" id="UP000192247"/>
    </source>
</evidence>
<comment type="caution">
    <text evidence="16">The sequence shown here is derived from an EMBL/GenBank/DDBJ whole genome shotgun (WGS) entry which is preliminary data.</text>
</comment>
<dbReference type="EMBL" id="MNPL01020742">
    <property type="protein sequence ID" value="OQR69500.1"/>
    <property type="molecule type" value="Genomic_DNA"/>
</dbReference>
<comment type="function">
    <text evidence="1">May be involved in transcriptional regulation.</text>
</comment>
<keyword evidence="4" id="KW-0479">Metal-binding</keyword>
<evidence type="ECO:0000256" key="8">
    <source>
        <dbReference type="ARBA" id="ARBA00023015"/>
    </source>
</evidence>
<dbReference type="PROSITE" id="PS00028">
    <property type="entry name" value="ZINC_FINGER_C2H2_1"/>
    <property type="match status" value="3"/>
</dbReference>
<keyword evidence="8" id="KW-0805">Transcription regulation</keyword>
<dbReference type="GO" id="GO:0008270">
    <property type="term" value="F:zinc ion binding"/>
    <property type="evidence" value="ECO:0007669"/>
    <property type="project" value="UniProtKB-KW"/>
</dbReference>
<evidence type="ECO:0000256" key="4">
    <source>
        <dbReference type="ARBA" id="ARBA00022723"/>
    </source>
</evidence>
<dbReference type="InterPro" id="IPR051565">
    <property type="entry name" value="Sal_C2H2-zinc-finger"/>
</dbReference>
<dbReference type="FunFam" id="3.30.160.60:FF:001266">
    <property type="entry name" value="Zinc finger protein 662"/>
    <property type="match status" value="1"/>
</dbReference>
<dbReference type="STRING" id="418985.A0A1V9X7E7"/>
<dbReference type="PROSITE" id="PS50157">
    <property type="entry name" value="ZINC_FINGER_C2H2_2"/>
    <property type="match status" value="3"/>
</dbReference>
<dbReference type="FunFam" id="3.30.160.60:FF:000446">
    <property type="entry name" value="Zinc finger protein"/>
    <property type="match status" value="1"/>
</dbReference>
<keyword evidence="7" id="KW-0862">Zinc</keyword>
<proteinExistence type="inferred from homology"/>
<protein>
    <submittedName>
        <fullName evidence="16">Zinc finger protein-like</fullName>
    </submittedName>
</protein>
<evidence type="ECO:0000256" key="13">
    <source>
        <dbReference type="PROSITE-ProRule" id="PRU00042"/>
    </source>
</evidence>
<evidence type="ECO:0000256" key="1">
    <source>
        <dbReference type="ARBA" id="ARBA00003767"/>
    </source>
</evidence>
<feature type="region of interest" description="Disordered" evidence="14">
    <location>
        <begin position="41"/>
        <end position="88"/>
    </location>
</feature>
<keyword evidence="5" id="KW-0677">Repeat</keyword>
<dbReference type="PANTHER" id="PTHR23233:SF84">
    <property type="entry name" value="FI23031P1"/>
    <property type="match status" value="1"/>
</dbReference>
<dbReference type="GO" id="GO:0000981">
    <property type="term" value="F:DNA-binding transcription factor activity, RNA polymerase II-specific"/>
    <property type="evidence" value="ECO:0007669"/>
    <property type="project" value="TreeGrafter"/>
</dbReference>
<sequence>MSSLMVAGSAVGEPQEVAAGEDQDVDQEVVSEMVAFNAEEVAEVEGFEEWAEQQQQQPREESQEEGETTETVVSHDPDDDDGRQQQGHQHHIIEGAVMLSSGGQVVLVDAEAVDGRIYTRSVSCTNNRPAVHSFCSTLCNTVFTSKASLVVHQRREHPNATVTSSAQSTLSPFTGAAPVATPASDAVAASSEATRRSHICSLCNKGFTTSSNLHQHRRLHFNERPFQCNQCNKGFATSTNLKQHYRTHTGTSMGAKTARKKALY</sequence>
<dbReference type="SMART" id="SM00355">
    <property type="entry name" value="ZnF_C2H2"/>
    <property type="match status" value="3"/>
</dbReference>
<evidence type="ECO:0000256" key="3">
    <source>
        <dbReference type="ARBA" id="ARBA00006991"/>
    </source>
</evidence>
<dbReference type="InParanoid" id="A0A1V9X7E7"/>
<evidence type="ECO:0000256" key="2">
    <source>
        <dbReference type="ARBA" id="ARBA00004123"/>
    </source>
</evidence>
<name>A0A1V9X7E7_9ACAR</name>
<comment type="subcellular location">
    <subcellularLocation>
        <location evidence="2">Nucleus</location>
    </subcellularLocation>
</comment>
<dbReference type="GO" id="GO:0000978">
    <property type="term" value="F:RNA polymerase II cis-regulatory region sequence-specific DNA binding"/>
    <property type="evidence" value="ECO:0007669"/>
    <property type="project" value="TreeGrafter"/>
</dbReference>
<organism evidence="16 17">
    <name type="scientific">Tropilaelaps mercedesae</name>
    <dbReference type="NCBI Taxonomy" id="418985"/>
    <lineage>
        <taxon>Eukaryota</taxon>
        <taxon>Metazoa</taxon>
        <taxon>Ecdysozoa</taxon>
        <taxon>Arthropoda</taxon>
        <taxon>Chelicerata</taxon>
        <taxon>Arachnida</taxon>
        <taxon>Acari</taxon>
        <taxon>Parasitiformes</taxon>
        <taxon>Mesostigmata</taxon>
        <taxon>Gamasina</taxon>
        <taxon>Dermanyssoidea</taxon>
        <taxon>Laelapidae</taxon>
        <taxon>Tropilaelaps</taxon>
    </lineage>
</organism>
<dbReference type="Pfam" id="PF00096">
    <property type="entry name" value="zf-C2H2"/>
    <property type="match status" value="3"/>
</dbReference>